<gene>
    <name evidence="7" type="ORF">scyTo_0012329</name>
</gene>
<dbReference type="InterPro" id="IPR051515">
    <property type="entry name" value="IRG"/>
</dbReference>
<feature type="compositionally biased region" description="Polar residues" evidence="5">
    <location>
        <begin position="1"/>
        <end position="19"/>
    </location>
</feature>
<comment type="similarity">
    <text evidence="1">Belongs to the TRAFAC class dynamin-like GTPase superfamily. IRG family.</text>
</comment>
<dbReference type="OrthoDB" id="422720at2759"/>
<dbReference type="GO" id="GO:0005525">
    <property type="term" value="F:GTP binding"/>
    <property type="evidence" value="ECO:0007669"/>
    <property type="project" value="UniProtKB-KW"/>
</dbReference>
<evidence type="ECO:0000313" key="7">
    <source>
        <dbReference type="EMBL" id="GCB68857.1"/>
    </source>
</evidence>
<keyword evidence="3" id="KW-0378">Hydrolase</keyword>
<dbReference type="Pfam" id="PF05049">
    <property type="entry name" value="IIGP"/>
    <property type="match status" value="1"/>
</dbReference>
<organism evidence="7 8">
    <name type="scientific">Scyliorhinus torazame</name>
    <name type="common">Cloudy catshark</name>
    <name type="synonym">Catulus torazame</name>
    <dbReference type="NCBI Taxonomy" id="75743"/>
    <lineage>
        <taxon>Eukaryota</taxon>
        <taxon>Metazoa</taxon>
        <taxon>Chordata</taxon>
        <taxon>Craniata</taxon>
        <taxon>Vertebrata</taxon>
        <taxon>Chondrichthyes</taxon>
        <taxon>Elasmobranchii</taxon>
        <taxon>Galeomorphii</taxon>
        <taxon>Galeoidea</taxon>
        <taxon>Carcharhiniformes</taxon>
        <taxon>Scyliorhinidae</taxon>
        <taxon>Scyliorhinus</taxon>
    </lineage>
</organism>
<evidence type="ECO:0000256" key="5">
    <source>
        <dbReference type="SAM" id="MobiDB-lite"/>
    </source>
</evidence>
<dbReference type="Proteomes" id="UP000288216">
    <property type="component" value="Unassembled WGS sequence"/>
</dbReference>
<name>A0A401P6V5_SCYTO</name>
<proteinExistence type="inferred from homology"/>
<dbReference type="Gene3D" id="3.40.50.300">
    <property type="entry name" value="P-loop containing nucleotide triphosphate hydrolases"/>
    <property type="match status" value="1"/>
</dbReference>
<dbReference type="GO" id="GO:0016020">
    <property type="term" value="C:membrane"/>
    <property type="evidence" value="ECO:0007669"/>
    <property type="project" value="InterPro"/>
</dbReference>
<dbReference type="InterPro" id="IPR007743">
    <property type="entry name" value="Immunity-related_GTPase-like"/>
</dbReference>
<comment type="caution">
    <text evidence="7">The sequence shown here is derived from an EMBL/GenBank/DDBJ whole genome shotgun (WGS) entry which is preliminary data.</text>
</comment>
<dbReference type="InterPro" id="IPR030385">
    <property type="entry name" value="G_IRG_dom"/>
</dbReference>
<dbReference type="STRING" id="75743.A0A401P6V5"/>
<evidence type="ECO:0000256" key="4">
    <source>
        <dbReference type="ARBA" id="ARBA00023134"/>
    </source>
</evidence>
<dbReference type="EMBL" id="BFAA01005929">
    <property type="protein sequence ID" value="GCB68857.1"/>
    <property type="molecule type" value="Genomic_DNA"/>
</dbReference>
<evidence type="ECO:0000259" key="6">
    <source>
        <dbReference type="PROSITE" id="PS51716"/>
    </source>
</evidence>
<dbReference type="OMA" id="IVIMEDP"/>
<keyword evidence="4" id="KW-0342">GTP-binding</keyword>
<dbReference type="GO" id="GO:0016787">
    <property type="term" value="F:hydrolase activity"/>
    <property type="evidence" value="ECO:0007669"/>
    <property type="project" value="UniProtKB-KW"/>
</dbReference>
<sequence length="244" mass="28216">MGGASSSNEMVRSSNTPSTRPEELISNYENDRVVMPLTQKRLHDLDNQEVNIAVTGETGAGKSTFINAMRGLLNGDEEAAETGTTETTMEPIGYKHPNMPNVRLWDLPGIGTTKFPADKYLREMNFERYDFFIIISHCRFRENDEKLAKEIKRLGKEFYFVRSKIDNDLNSMRQRQRKFNEEAELEKIRSDCVRNLEEAGIPSPSVFLISNFDQNRYDFVRLKLNIRINHSSLEGFYPFQFEHG</sequence>
<feature type="region of interest" description="Disordered" evidence="5">
    <location>
        <begin position="1"/>
        <end position="29"/>
    </location>
</feature>
<protein>
    <recommendedName>
        <fullName evidence="6">IRG-type G domain-containing protein</fullName>
    </recommendedName>
</protein>
<dbReference type="AlphaFoldDB" id="A0A401P6V5"/>
<dbReference type="FunFam" id="3.40.50.300:FF:000541">
    <property type="entry name" value="Immunity related GTPase M"/>
    <property type="match status" value="1"/>
</dbReference>
<evidence type="ECO:0000313" key="8">
    <source>
        <dbReference type="Proteomes" id="UP000288216"/>
    </source>
</evidence>
<dbReference type="PANTHER" id="PTHR32341">
    <property type="entry name" value="INTERFERON-INDUCIBLE GTPASE"/>
    <property type="match status" value="1"/>
</dbReference>
<dbReference type="InterPro" id="IPR027417">
    <property type="entry name" value="P-loop_NTPase"/>
</dbReference>
<keyword evidence="8" id="KW-1185">Reference proteome</keyword>
<dbReference type="PANTHER" id="PTHR32341:SF10">
    <property type="entry name" value="INTERFERON-INDUCIBLE GTPASE 5"/>
    <property type="match status" value="1"/>
</dbReference>
<keyword evidence="2" id="KW-0547">Nucleotide-binding</keyword>
<dbReference type="SUPFAM" id="SSF52540">
    <property type="entry name" value="P-loop containing nucleoside triphosphate hydrolases"/>
    <property type="match status" value="1"/>
</dbReference>
<feature type="domain" description="IRG-type G" evidence="6">
    <location>
        <begin position="48"/>
        <end position="229"/>
    </location>
</feature>
<accession>A0A401P6V5</accession>
<dbReference type="PROSITE" id="PS51716">
    <property type="entry name" value="G_IRG"/>
    <property type="match status" value="1"/>
</dbReference>
<reference evidence="7 8" key="1">
    <citation type="journal article" date="2018" name="Nat. Ecol. Evol.">
        <title>Shark genomes provide insights into elasmobranch evolution and the origin of vertebrates.</title>
        <authorList>
            <person name="Hara Y"/>
            <person name="Yamaguchi K"/>
            <person name="Onimaru K"/>
            <person name="Kadota M"/>
            <person name="Koyanagi M"/>
            <person name="Keeley SD"/>
            <person name="Tatsumi K"/>
            <person name="Tanaka K"/>
            <person name="Motone F"/>
            <person name="Kageyama Y"/>
            <person name="Nozu R"/>
            <person name="Adachi N"/>
            <person name="Nishimura O"/>
            <person name="Nakagawa R"/>
            <person name="Tanegashima C"/>
            <person name="Kiyatake I"/>
            <person name="Matsumoto R"/>
            <person name="Murakumo K"/>
            <person name="Nishida K"/>
            <person name="Terakita A"/>
            <person name="Kuratani S"/>
            <person name="Sato K"/>
            <person name="Hyodo S Kuraku.S."/>
        </authorList>
    </citation>
    <scope>NUCLEOTIDE SEQUENCE [LARGE SCALE GENOMIC DNA]</scope>
</reference>
<evidence type="ECO:0000256" key="1">
    <source>
        <dbReference type="ARBA" id="ARBA00005429"/>
    </source>
</evidence>
<evidence type="ECO:0000256" key="2">
    <source>
        <dbReference type="ARBA" id="ARBA00022741"/>
    </source>
</evidence>
<evidence type="ECO:0000256" key="3">
    <source>
        <dbReference type="ARBA" id="ARBA00022801"/>
    </source>
</evidence>